<gene>
    <name evidence="6" type="ORF">HHUSO_G30944</name>
</gene>
<dbReference type="InterPro" id="IPR001568">
    <property type="entry name" value="RNase_T2-like"/>
</dbReference>
<dbReference type="PROSITE" id="PS00530">
    <property type="entry name" value="RNASE_T2_1"/>
    <property type="match status" value="1"/>
</dbReference>
<dbReference type="InterPro" id="IPR018188">
    <property type="entry name" value="RNase_T2_His_AS_1"/>
</dbReference>
<comment type="caution">
    <text evidence="6">The sequence shown here is derived from an EMBL/GenBank/DDBJ whole genome shotgun (WGS) entry which is preliminary data.</text>
</comment>
<sequence length="265" mass="30378">MKRKMTVMDLAAVLSLVLISSLSLISTQEGLFQEDHPEKFCAWECMTFTLMWPGAYCVSWAKIHCKIPDYVKNWTIHGLWPMIKERVCCGCWPIFRSDLEELEPQLSLLWPTLISKKSNYTFWKEEWHKHGACAGCVEGMNAPAKYFQTALKLRSLYDIDGALHVAGINPSCNTSYQFDQLHSALAPGLGDLHVTQCVQDHKNRQVLVQVKIPMYKNFTLGCHRHHPTHREDSRESPPSPGHPCRHEEPIYYFPISHETPENPCG</sequence>
<keyword evidence="7" id="KW-1185">Reference proteome</keyword>
<feature type="region of interest" description="Disordered" evidence="4">
    <location>
        <begin position="225"/>
        <end position="244"/>
    </location>
</feature>
<dbReference type="SUPFAM" id="SSF55895">
    <property type="entry name" value="Ribonuclease Rh-like"/>
    <property type="match status" value="1"/>
</dbReference>
<evidence type="ECO:0000313" key="6">
    <source>
        <dbReference type="EMBL" id="KAK6470664.1"/>
    </source>
</evidence>
<feature type="chain" id="PRO_5047167451" evidence="5">
    <location>
        <begin position="28"/>
        <end position="265"/>
    </location>
</feature>
<comment type="similarity">
    <text evidence="2 3">Belongs to the RNase T2 family.</text>
</comment>
<comment type="subcellular location">
    <subcellularLocation>
        <location evidence="1">Lysosome lumen</location>
    </subcellularLocation>
</comment>
<accession>A0ABR0YDF6</accession>
<dbReference type="Proteomes" id="UP001369086">
    <property type="component" value="Unassembled WGS sequence"/>
</dbReference>
<evidence type="ECO:0000256" key="3">
    <source>
        <dbReference type="RuleBase" id="RU004328"/>
    </source>
</evidence>
<evidence type="ECO:0000256" key="1">
    <source>
        <dbReference type="ARBA" id="ARBA00004227"/>
    </source>
</evidence>
<dbReference type="PANTHER" id="PTHR11240:SF85">
    <property type="entry name" value="RIBONUCLEASE T2"/>
    <property type="match status" value="1"/>
</dbReference>
<evidence type="ECO:0000313" key="7">
    <source>
        <dbReference type="Proteomes" id="UP001369086"/>
    </source>
</evidence>
<dbReference type="EMBL" id="JAHFZB010000035">
    <property type="protein sequence ID" value="KAK6470664.1"/>
    <property type="molecule type" value="Genomic_DNA"/>
</dbReference>
<evidence type="ECO:0000256" key="5">
    <source>
        <dbReference type="SAM" id="SignalP"/>
    </source>
</evidence>
<keyword evidence="5" id="KW-0732">Signal</keyword>
<dbReference type="InterPro" id="IPR036430">
    <property type="entry name" value="RNase_T2-like_sf"/>
</dbReference>
<dbReference type="PANTHER" id="PTHR11240">
    <property type="entry name" value="RIBONUCLEASE T2"/>
    <property type="match status" value="1"/>
</dbReference>
<dbReference type="Pfam" id="PF00445">
    <property type="entry name" value="Ribonuclease_T2"/>
    <property type="match status" value="1"/>
</dbReference>
<protein>
    <submittedName>
        <fullName evidence="6">Ribonuclease Oy</fullName>
    </submittedName>
</protein>
<organism evidence="6 7">
    <name type="scientific">Huso huso</name>
    <name type="common">Beluga</name>
    <name type="synonym">Acipenser huso</name>
    <dbReference type="NCBI Taxonomy" id="61971"/>
    <lineage>
        <taxon>Eukaryota</taxon>
        <taxon>Metazoa</taxon>
        <taxon>Chordata</taxon>
        <taxon>Craniata</taxon>
        <taxon>Vertebrata</taxon>
        <taxon>Euteleostomi</taxon>
        <taxon>Actinopterygii</taxon>
        <taxon>Chondrostei</taxon>
        <taxon>Acipenseriformes</taxon>
        <taxon>Acipenseridae</taxon>
        <taxon>Huso</taxon>
    </lineage>
</organism>
<evidence type="ECO:0000256" key="4">
    <source>
        <dbReference type="SAM" id="MobiDB-lite"/>
    </source>
</evidence>
<name>A0ABR0YDF6_HUSHU</name>
<proteinExistence type="inferred from homology"/>
<reference evidence="6 7" key="1">
    <citation type="submission" date="2021-05" db="EMBL/GenBank/DDBJ databases">
        <authorList>
            <person name="Zahm M."/>
            <person name="Klopp C."/>
            <person name="Cabau C."/>
            <person name="Kuhl H."/>
            <person name="Suciu R."/>
            <person name="Ciorpac M."/>
            <person name="Holostenco D."/>
            <person name="Gessner J."/>
            <person name="Wuertz S."/>
            <person name="Hohne C."/>
            <person name="Stock M."/>
            <person name="Gislard M."/>
            <person name="Lluch J."/>
            <person name="Milhes M."/>
            <person name="Lampietro C."/>
            <person name="Lopez Roques C."/>
            <person name="Donnadieu C."/>
            <person name="Du K."/>
            <person name="Schartl M."/>
            <person name="Guiguen Y."/>
        </authorList>
    </citation>
    <scope>NUCLEOTIDE SEQUENCE [LARGE SCALE GENOMIC DNA]</scope>
    <source>
        <strain evidence="6">Hh-F2</strain>
        <tissue evidence="6">Blood</tissue>
    </source>
</reference>
<dbReference type="Gene3D" id="3.90.730.10">
    <property type="entry name" value="Ribonuclease T2-like"/>
    <property type="match status" value="1"/>
</dbReference>
<evidence type="ECO:0000256" key="2">
    <source>
        <dbReference type="ARBA" id="ARBA00007469"/>
    </source>
</evidence>
<feature type="signal peptide" evidence="5">
    <location>
        <begin position="1"/>
        <end position="27"/>
    </location>
</feature>